<name>A0A249PLY2_9HYPH</name>
<proteinExistence type="inferred from homology"/>
<evidence type="ECO:0000256" key="4">
    <source>
        <dbReference type="ARBA" id="ARBA00047806"/>
    </source>
</evidence>
<geneLocation type="plasmid" evidence="9">
    <name>psj05684b</name>
</geneLocation>
<comment type="catalytic activity">
    <reaction evidence="5 6">
        <text>[thioredoxin]-disulfide + L-methionine + H2O = L-methionine (S)-S-oxide + [thioredoxin]-dithiol</text>
        <dbReference type="Rhea" id="RHEA:19993"/>
        <dbReference type="Rhea" id="RHEA-COMP:10698"/>
        <dbReference type="Rhea" id="RHEA-COMP:10700"/>
        <dbReference type="ChEBI" id="CHEBI:15377"/>
        <dbReference type="ChEBI" id="CHEBI:29950"/>
        <dbReference type="ChEBI" id="CHEBI:50058"/>
        <dbReference type="ChEBI" id="CHEBI:57844"/>
        <dbReference type="ChEBI" id="CHEBI:58772"/>
        <dbReference type="EC" id="1.8.4.11"/>
    </reaction>
</comment>
<dbReference type="STRING" id="716928.GCA_000261485_02999"/>
<comment type="catalytic activity">
    <reaction evidence="4 6">
        <text>L-methionyl-[protein] + [thioredoxin]-disulfide + H2O = L-methionyl-(S)-S-oxide-[protein] + [thioredoxin]-dithiol</text>
        <dbReference type="Rhea" id="RHEA:14217"/>
        <dbReference type="Rhea" id="RHEA-COMP:10698"/>
        <dbReference type="Rhea" id="RHEA-COMP:10700"/>
        <dbReference type="Rhea" id="RHEA-COMP:12313"/>
        <dbReference type="Rhea" id="RHEA-COMP:12315"/>
        <dbReference type="ChEBI" id="CHEBI:15377"/>
        <dbReference type="ChEBI" id="CHEBI:16044"/>
        <dbReference type="ChEBI" id="CHEBI:29950"/>
        <dbReference type="ChEBI" id="CHEBI:44120"/>
        <dbReference type="ChEBI" id="CHEBI:50058"/>
        <dbReference type="EC" id="1.8.4.11"/>
    </reaction>
</comment>
<dbReference type="Proteomes" id="UP000217211">
    <property type="component" value="Plasmid pSJ05684b"/>
</dbReference>
<keyword evidence="9" id="KW-1185">Reference proteome</keyword>
<comment type="function">
    <text evidence="3 6">Has an important function as a repair enzyme for proteins that have been inactivated by oxidation. Catalyzes the reversible oxidation-reduction of methionine sulfoxide in proteins to methionine.</text>
</comment>
<feature type="domain" description="Peptide methionine sulphoxide reductase MsrA" evidence="7">
    <location>
        <begin position="4"/>
        <end position="152"/>
    </location>
</feature>
<dbReference type="SUPFAM" id="SSF55068">
    <property type="entry name" value="Peptide methionine sulfoxide reductase"/>
    <property type="match status" value="1"/>
</dbReference>
<dbReference type="FunFam" id="3.30.1060.10:FF:000005">
    <property type="entry name" value="Peptide methionine sulfoxide reductase MsrA"/>
    <property type="match status" value="1"/>
</dbReference>
<dbReference type="eggNOG" id="COG0225">
    <property type="taxonomic scope" value="Bacteria"/>
</dbReference>
<evidence type="ECO:0000313" key="9">
    <source>
        <dbReference type="Proteomes" id="UP000217211"/>
    </source>
</evidence>
<dbReference type="GO" id="GO:0033744">
    <property type="term" value="F:L-methionine:thioredoxin-disulfide S-oxidoreductase activity"/>
    <property type="evidence" value="ECO:0007669"/>
    <property type="project" value="RHEA"/>
</dbReference>
<dbReference type="NCBIfam" id="TIGR00401">
    <property type="entry name" value="msrA"/>
    <property type="match status" value="1"/>
</dbReference>
<dbReference type="Pfam" id="PF01625">
    <property type="entry name" value="PMSR"/>
    <property type="match status" value="1"/>
</dbReference>
<dbReference type="OrthoDB" id="4174719at2"/>
<dbReference type="PANTHER" id="PTHR43774">
    <property type="entry name" value="PEPTIDE METHIONINE SULFOXIDE REDUCTASE"/>
    <property type="match status" value="1"/>
</dbReference>
<evidence type="ECO:0000256" key="1">
    <source>
        <dbReference type="ARBA" id="ARBA00005591"/>
    </source>
</evidence>
<dbReference type="KEGG" id="esj:SJ05684_b59680"/>
<dbReference type="InterPro" id="IPR036509">
    <property type="entry name" value="Met_Sox_Rdtase_MsrA_sf"/>
</dbReference>
<evidence type="ECO:0000256" key="2">
    <source>
        <dbReference type="ARBA" id="ARBA00023002"/>
    </source>
</evidence>
<dbReference type="GO" id="GO:0008113">
    <property type="term" value="F:peptide-methionine (S)-S-oxide reductase activity"/>
    <property type="evidence" value="ECO:0007669"/>
    <property type="project" value="UniProtKB-UniRule"/>
</dbReference>
<keyword evidence="8" id="KW-0614">Plasmid</keyword>
<comment type="similarity">
    <text evidence="1 6">Belongs to the MsrA Met sulfoxide reductase family.</text>
</comment>
<evidence type="ECO:0000256" key="5">
    <source>
        <dbReference type="ARBA" id="ARBA00048782"/>
    </source>
</evidence>
<evidence type="ECO:0000256" key="3">
    <source>
        <dbReference type="ARBA" id="ARBA00024679"/>
    </source>
</evidence>
<dbReference type="EMBL" id="CP023068">
    <property type="protein sequence ID" value="ASY66950.1"/>
    <property type="molecule type" value="Genomic_DNA"/>
</dbReference>
<dbReference type="HAMAP" id="MF_01401">
    <property type="entry name" value="MsrA"/>
    <property type="match status" value="1"/>
</dbReference>
<dbReference type="EC" id="1.8.4.11" evidence="6"/>
<sequence length="168" mass="19092">MNEKAVLAGGCFWGMQDLIRKLPGVVSTRVGYTGGDVPNATYRNHGTHAEGIELVFDPGTISYRRILELFFQIHDPTTKNRQGNDIGTSYRSAIYYLDDEQKRIAEETIADIEASGLWPGKVVTEVEPAGDFWEAEPEHQDYLERYPNGYTCHYPRPDWVLPRRKAAE</sequence>
<feature type="active site" evidence="6">
    <location>
        <position position="11"/>
    </location>
</feature>
<evidence type="ECO:0000313" key="8">
    <source>
        <dbReference type="EMBL" id="ASY66950.1"/>
    </source>
</evidence>
<keyword evidence="2 6" id="KW-0560">Oxidoreductase</keyword>
<gene>
    <name evidence="6" type="primary">msrA</name>
    <name evidence="8" type="ORF">SJ05684_b59680</name>
</gene>
<evidence type="ECO:0000259" key="7">
    <source>
        <dbReference type="Pfam" id="PF01625"/>
    </source>
</evidence>
<dbReference type="InterPro" id="IPR002569">
    <property type="entry name" value="Met_Sox_Rdtase_MsrA_dom"/>
</dbReference>
<evidence type="ECO:0000256" key="6">
    <source>
        <dbReference type="HAMAP-Rule" id="MF_01401"/>
    </source>
</evidence>
<dbReference type="RefSeq" id="WP_034855307.1">
    <property type="nucleotide sequence ID" value="NZ_AJQT01000057.1"/>
</dbReference>
<accession>A0A249PLY2</accession>
<reference evidence="8 9" key="1">
    <citation type="submission" date="2017-08" db="EMBL/GenBank/DDBJ databases">
        <title>Multipartite genome sequences of Sinorhizobium species nodulating soybeans.</title>
        <authorList>
            <person name="Tian C.F."/>
        </authorList>
    </citation>
    <scope>NUCLEOTIDE SEQUENCE [LARGE SCALE GENOMIC DNA]</scope>
    <source>
        <strain evidence="8 9">CCBAU 05684</strain>
        <plasmid evidence="9">psj05684b</plasmid>
    </source>
</reference>
<dbReference type="PANTHER" id="PTHR43774:SF1">
    <property type="entry name" value="PEPTIDE METHIONINE SULFOXIDE REDUCTASE MSRA 2"/>
    <property type="match status" value="1"/>
</dbReference>
<dbReference type="Gene3D" id="3.30.1060.10">
    <property type="entry name" value="Peptide methionine sulphoxide reductase MsrA"/>
    <property type="match status" value="1"/>
</dbReference>
<organism evidence="8 9">
    <name type="scientific">Sinorhizobium sojae CCBAU 05684</name>
    <dbReference type="NCBI Taxonomy" id="716928"/>
    <lineage>
        <taxon>Bacteria</taxon>
        <taxon>Pseudomonadati</taxon>
        <taxon>Pseudomonadota</taxon>
        <taxon>Alphaproteobacteria</taxon>
        <taxon>Hyphomicrobiales</taxon>
        <taxon>Rhizobiaceae</taxon>
        <taxon>Sinorhizobium/Ensifer group</taxon>
        <taxon>Sinorhizobium</taxon>
    </lineage>
</organism>
<dbReference type="AlphaFoldDB" id="A0A249PLY2"/>
<protein>
    <recommendedName>
        <fullName evidence="6">Peptide methionine sulfoxide reductase MsrA</fullName>
        <shortName evidence="6">Protein-methionine-S-oxide reductase</shortName>
        <ecNumber evidence="6">1.8.4.11</ecNumber>
    </recommendedName>
    <alternativeName>
        <fullName evidence="6">Peptide-methionine (S)-S-oxide reductase</fullName>
        <shortName evidence="6">Peptide Met(O) reductase</shortName>
    </alternativeName>
</protein>